<dbReference type="EMBL" id="LJSK01000349">
    <property type="protein sequence ID" value="KPI83614.1"/>
    <property type="molecule type" value="Genomic_DNA"/>
</dbReference>
<reference evidence="1 2" key="1">
    <citation type="journal article" date="2015" name="PLoS Pathog.">
        <title>Leptomonas seymouri: Adaptations to the Dixenous Life Cycle Analyzed by Genome Sequencing, Transcriptome Profiling and Co-infection with Leishmania donovani.</title>
        <authorList>
            <person name="Kraeva N."/>
            <person name="Butenko A."/>
            <person name="Hlavacova J."/>
            <person name="Kostygov A."/>
            <person name="Myskova J."/>
            <person name="Grybchuk D."/>
            <person name="Lestinova T."/>
            <person name="Votypka J."/>
            <person name="Volf P."/>
            <person name="Opperdoes F."/>
            <person name="Flegontov P."/>
            <person name="Lukes J."/>
            <person name="Yurchenko V."/>
        </authorList>
    </citation>
    <scope>NUCLEOTIDE SEQUENCE [LARGE SCALE GENOMIC DNA]</scope>
    <source>
        <strain evidence="1 2">ATCC 30220</strain>
    </source>
</reference>
<sequence>MQTSPSSAYFIRWSSMGTITLLIPSAAVLAIILLTSQFASTYDSVILEAAAHHMPVILWAFSKEQLYIPQPARRDYEATEAEQVHRAQRALVIERERARAARRAIDAEFERRAAGPSLTFYGSTRICFSPTAEKSVPWSR</sequence>
<gene>
    <name evidence="1" type="ORF">ABL78_7352</name>
</gene>
<accession>A0A0N1I242</accession>
<dbReference type="AlphaFoldDB" id="A0A0N1I242"/>
<evidence type="ECO:0000313" key="2">
    <source>
        <dbReference type="Proteomes" id="UP000038009"/>
    </source>
</evidence>
<proteinExistence type="predicted"/>
<comment type="caution">
    <text evidence="1">The sequence shown here is derived from an EMBL/GenBank/DDBJ whole genome shotgun (WGS) entry which is preliminary data.</text>
</comment>
<dbReference type="VEuPathDB" id="TriTrypDB:Lsey_0349_0060"/>
<evidence type="ECO:0000313" key="1">
    <source>
        <dbReference type="EMBL" id="KPI83614.1"/>
    </source>
</evidence>
<keyword evidence="2" id="KW-1185">Reference proteome</keyword>
<dbReference type="Proteomes" id="UP000038009">
    <property type="component" value="Unassembled WGS sequence"/>
</dbReference>
<name>A0A0N1I242_LEPSE</name>
<protein>
    <submittedName>
        <fullName evidence="1">Uncharacterized protein</fullName>
    </submittedName>
</protein>
<organism evidence="1 2">
    <name type="scientific">Leptomonas seymouri</name>
    <dbReference type="NCBI Taxonomy" id="5684"/>
    <lineage>
        <taxon>Eukaryota</taxon>
        <taxon>Discoba</taxon>
        <taxon>Euglenozoa</taxon>
        <taxon>Kinetoplastea</taxon>
        <taxon>Metakinetoplastina</taxon>
        <taxon>Trypanosomatida</taxon>
        <taxon>Trypanosomatidae</taxon>
        <taxon>Leishmaniinae</taxon>
        <taxon>Leptomonas</taxon>
    </lineage>
</organism>